<dbReference type="CDD" id="cd02133">
    <property type="entry name" value="PA_C5a_like"/>
    <property type="match status" value="1"/>
</dbReference>
<dbReference type="InterPro" id="IPR013783">
    <property type="entry name" value="Ig-like_fold"/>
</dbReference>
<name>A0ABV8CXU3_9STRE</name>
<accession>A0ABV8CXU3</accession>
<evidence type="ECO:0000259" key="16">
    <source>
        <dbReference type="Pfam" id="PF04650"/>
    </source>
</evidence>
<dbReference type="InterPro" id="IPR034216">
    <property type="entry name" value="C5a_Peptidase"/>
</dbReference>
<evidence type="ECO:0000256" key="4">
    <source>
        <dbReference type="ARBA" id="ARBA00022670"/>
    </source>
</evidence>
<dbReference type="InterPro" id="IPR023828">
    <property type="entry name" value="Peptidase_S8_Ser-AS"/>
</dbReference>
<keyword evidence="8 9" id="KW-0720">Serine protease</keyword>
<evidence type="ECO:0000256" key="6">
    <source>
        <dbReference type="ARBA" id="ARBA00022737"/>
    </source>
</evidence>
<dbReference type="EMBL" id="JBHRZV010000051">
    <property type="protein sequence ID" value="MFC3928764.1"/>
    <property type="molecule type" value="Genomic_DNA"/>
</dbReference>
<keyword evidence="3" id="KW-0964">Secreted</keyword>
<keyword evidence="5 13" id="KW-0732">Signal</keyword>
<evidence type="ECO:0000256" key="11">
    <source>
        <dbReference type="SAM" id="MobiDB-lite"/>
    </source>
</evidence>
<dbReference type="InterPro" id="IPR000209">
    <property type="entry name" value="Peptidase_S8/S53_dom"/>
</dbReference>
<dbReference type="InterPro" id="IPR005877">
    <property type="entry name" value="YSIRK_signal_dom"/>
</dbReference>
<feature type="active site" description="Charge relay system" evidence="9">
    <location>
        <position position="589"/>
    </location>
</feature>
<feature type="domain" description="PA" evidence="15">
    <location>
        <begin position="440"/>
        <end position="523"/>
    </location>
</feature>
<dbReference type="InterPro" id="IPR022398">
    <property type="entry name" value="Peptidase_S8_His-AS"/>
</dbReference>
<evidence type="ECO:0000256" key="9">
    <source>
        <dbReference type="PROSITE-ProRule" id="PRU01240"/>
    </source>
</evidence>
<evidence type="ECO:0000256" key="12">
    <source>
        <dbReference type="SAM" id="Phobius"/>
    </source>
</evidence>
<dbReference type="CDD" id="cd07475">
    <property type="entry name" value="Peptidases_S8_C5a_Peptidase"/>
    <property type="match status" value="1"/>
</dbReference>
<dbReference type="InterPro" id="IPR046450">
    <property type="entry name" value="PA_dom_sf"/>
</dbReference>
<dbReference type="Gene3D" id="3.50.30.30">
    <property type="match status" value="1"/>
</dbReference>
<dbReference type="PROSITE" id="PS00137">
    <property type="entry name" value="SUBTILASE_HIS"/>
    <property type="match status" value="1"/>
</dbReference>
<dbReference type="PANTHER" id="PTHR43806:SF11">
    <property type="entry name" value="CEREVISIN-RELATED"/>
    <property type="match status" value="1"/>
</dbReference>
<dbReference type="Gene3D" id="3.40.50.200">
    <property type="entry name" value="Peptidase S8/S53 domain"/>
    <property type="match status" value="1"/>
</dbReference>
<dbReference type="Pfam" id="PF06280">
    <property type="entry name" value="fn3_5"/>
    <property type="match status" value="1"/>
</dbReference>
<dbReference type="Pfam" id="PF04650">
    <property type="entry name" value="YSIRK_signal"/>
    <property type="match status" value="1"/>
</dbReference>
<reference evidence="19" key="1">
    <citation type="journal article" date="2019" name="Int. J. Syst. Evol. Microbiol.">
        <title>The Global Catalogue of Microorganisms (GCM) 10K type strain sequencing project: providing services to taxonomists for standard genome sequencing and annotation.</title>
        <authorList>
            <consortium name="The Broad Institute Genomics Platform"/>
            <consortium name="The Broad Institute Genome Sequencing Center for Infectious Disease"/>
            <person name="Wu L."/>
            <person name="Ma J."/>
        </authorList>
    </citation>
    <scope>NUCLEOTIDE SEQUENCE [LARGE SCALE GENOMIC DNA]</scope>
    <source>
        <strain evidence="19">CCUG 67170</strain>
    </source>
</reference>
<evidence type="ECO:0000259" key="15">
    <source>
        <dbReference type="Pfam" id="PF02225"/>
    </source>
</evidence>
<keyword evidence="6" id="KW-0677">Repeat</keyword>
<feature type="domain" description="C5a peptidase/Subtilisin-like protease SBT2-like Fn3-like" evidence="17">
    <location>
        <begin position="673"/>
        <end position="783"/>
    </location>
</feature>
<evidence type="ECO:0000259" key="17">
    <source>
        <dbReference type="Pfam" id="PF06280"/>
    </source>
</evidence>
<dbReference type="InterPro" id="IPR015500">
    <property type="entry name" value="Peptidase_S8_subtilisin-rel"/>
</dbReference>
<comment type="caution">
    <text evidence="18">The sequence shown here is derived from an EMBL/GenBank/DDBJ whole genome shotgun (WGS) entry which is preliminary data.</text>
</comment>
<evidence type="ECO:0000256" key="13">
    <source>
        <dbReference type="SAM" id="SignalP"/>
    </source>
</evidence>
<keyword evidence="12" id="KW-0472">Membrane</keyword>
<dbReference type="PRINTS" id="PR00723">
    <property type="entry name" value="SUBTILISIN"/>
</dbReference>
<dbReference type="Pfam" id="PF00082">
    <property type="entry name" value="Peptidase_S8"/>
    <property type="match status" value="1"/>
</dbReference>
<feature type="active site" description="Charge relay system" evidence="9">
    <location>
        <position position="193"/>
    </location>
</feature>
<keyword evidence="19" id="KW-1185">Reference proteome</keyword>
<feature type="signal peptide" evidence="13">
    <location>
        <begin position="1"/>
        <end position="34"/>
    </location>
</feature>
<evidence type="ECO:0000256" key="8">
    <source>
        <dbReference type="ARBA" id="ARBA00022825"/>
    </source>
</evidence>
<keyword evidence="12" id="KW-1133">Transmembrane helix</keyword>
<feature type="active site" description="Charge relay system" evidence="9">
    <location>
        <position position="259"/>
    </location>
</feature>
<keyword evidence="4 9" id="KW-0645">Protease</keyword>
<proteinExistence type="inferred from homology"/>
<feature type="domain" description="YSIRK Gram-positive signal peptide" evidence="16">
    <location>
        <begin position="2"/>
        <end position="27"/>
    </location>
</feature>
<dbReference type="InterPro" id="IPR023827">
    <property type="entry name" value="Peptidase_S8_Asp-AS"/>
</dbReference>
<dbReference type="InterPro" id="IPR036852">
    <property type="entry name" value="Peptidase_S8/S53_dom_sf"/>
</dbReference>
<dbReference type="PROSITE" id="PS00136">
    <property type="entry name" value="SUBTILASE_ASP"/>
    <property type="match status" value="1"/>
</dbReference>
<keyword evidence="7 9" id="KW-0378">Hydrolase</keyword>
<organism evidence="18 19">
    <name type="scientific">Streptococcus caprae</name>
    <dbReference type="NCBI Taxonomy" id="1640501"/>
    <lineage>
        <taxon>Bacteria</taxon>
        <taxon>Bacillati</taxon>
        <taxon>Bacillota</taxon>
        <taxon>Bacilli</taxon>
        <taxon>Lactobacillales</taxon>
        <taxon>Streptococcaceae</taxon>
        <taxon>Streptococcus</taxon>
    </lineage>
</organism>
<evidence type="ECO:0000313" key="18">
    <source>
        <dbReference type="EMBL" id="MFC3928764.1"/>
    </source>
</evidence>
<dbReference type="Proteomes" id="UP001595807">
    <property type="component" value="Unassembled WGS sequence"/>
</dbReference>
<evidence type="ECO:0000256" key="10">
    <source>
        <dbReference type="RuleBase" id="RU003355"/>
    </source>
</evidence>
<evidence type="ECO:0000256" key="7">
    <source>
        <dbReference type="ARBA" id="ARBA00022801"/>
    </source>
</evidence>
<dbReference type="InterPro" id="IPR009063">
    <property type="entry name" value="Ig/albumin-bd_sf"/>
</dbReference>
<protein>
    <submittedName>
        <fullName evidence="18">S8 family serine peptidase</fullName>
    </submittedName>
</protein>
<evidence type="ECO:0000259" key="14">
    <source>
        <dbReference type="Pfam" id="PF00082"/>
    </source>
</evidence>
<dbReference type="PANTHER" id="PTHR43806">
    <property type="entry name" value="PEPTIDASE S8"/>
    <property type="match status" value="1"/>
</dbReference>
<evidence type="ECO:0000313" key="19">
    <source>
        <dbReference type="Proteomes" id="UP001595807"/>
    </source>
</evidence>
<keyword evidence="12" id="KW-0812">Transmembrane</keyword>
<sequence length="1529" mass="163503">MEKKHVFSLRKSKLGAVSVLLGAVFLFAGGQQVAADDSGSALPVVLETIAEQTEPTGNPLVLASETVETVAPEEVTVVTALSDENPEAESLVATESISSSAKREEVSKEVSGTNVTEAGEGEESTPVYTAETPASNANGLTTVTDAETVKSENKLTEVSSEQPLNNDSNAIITVPETWKTGYKGEGMVVAIIDSGLDVEHDVLAISDLSKAKYKSEAEMTAAMAKAGVTYGKWYNDKVIFGYNYVDANSELKEADAESHGMHVTGIATGNPSEPVGGELISGVAPEAQVMFMRVFSDVHNTTGPALYSRAILDAVKLGADSINLSLGSAAGSVVNAGDELNTAIAYARKSGVSVVMAGGNDGTFGSGVSNPLAENPDYGLVGNPSTAKDAISVASYNNTTIFSEVVQILGLEDNAELNHGKSTFANPNVSKIAFETNKAYELVDAGLGREEDFTGKDFSGKLALIKRGELTFTEKIANATAHGALGVVIYNHTAGANNINMSLDAEGRDIPSIFIPYEFGTALANDPSLTLMFKGEMDKAANKEAGILSDFSSWGLTADGELKPDLAAPGGSIYSSINDGKYATMSGTSMASPHVAGATVLVKQYLNSAYPDKTLEEIESLIKHLMMSTATLHTSPETGAYTSPRQQGAGILDTAAAVSTGLYLTGSDDYGSITLGNVSDTFSFDVTIHNITDQSKTLRYVTHVDSDNVEDGYITLTPRELTKIEGETITVAANSSQTVHITVDASAYAEELSKLMPNGYYLEGFVRFLDPTDGGDVVSIPYVGFRGEFQNLDVLESSVYDLIEDGKGGVYFAPKVDEAIPGNENFTGLITTSNDIVYSNKNQRTDSEIKTLGTFKNSEGNFVLELDESGQPRLAISPNADGNQDSLALRGVFLRNYRNLVASVYSADDTELSNPLWQSDGSDGYKNFFSNDPKNEKSSIVFPTEFSGLDKNGQELVDGLYKYVLTYYPEVIGAEAQTMAFDIIIDRQSPVITTATYDTSTYIFTPRKAIEYGPSAIVRDQVFYLVKDEEGNSTAIETNADTGKLQLVDNRVYISKNADGSFTLPLDLADLSDFYYTVEDFAGNIVSTKVEDLVAIGNELGLVDFNLYDSETKEPLDLTYSFAVKDANGNLVTNLPRNGDATDTVKLPFGTYTVELFIYDTEGFVLDSPRIVTVNLTEDVSRQSADFYFTQTPTQAVSVRFNQDLPVGTRVALINDNGMTLNLPAAKYSAHTYGKDIPVGHYTISVNLPTGYEILEELTLDVTSNLPTLKTLTLVNKTTLMATAMDDVTNSALYYNASAQAKEGYDKALQNAQTVIASKQTQETVDQATQALLLAKAALDGQATDLTGLLQAVADAKQIQSDEDVRYQNASAMIKSDFNQALVLAQAVLAKEGATQKEVDEALKLLTTAQANLDGKEQATPNPSPQPNPIVPEEKEELAPAPPIVPVVAPKQPAILASTDYSEPKAKRHVIHVASGSSASGSVQPIALQEKLPETGEQSWTTTRVLLGYIIVLSVLGGHLYLRIGKEKL</sequence>
<dbReference type="Gene3D" id="2.60.40.10">
    <property type="entry name" value="Immunoglobulins"/>
    <property type="match status" value="1"/>
</dbReference>
<dbReference type="InterPro" id="IPR050131">
    <property type="entry name" value="Peptidase_S8_subtilisin-like"/>
</dbReference>
<feature type="region of interest" description="Disordered" evidence="11">
    <location>
        <begin position="85"/>
        <end position="139"/>
    </location>
</feature>
<evidence type="ECO:0000256" key="2">
    <source>
        <dbReference type="ARBA" id="ARBA00022512"/>
    </source>
</evidence>
<feature type="region of interest" description="Disordered" evidence="11">
    <location>
        <begin position="1413"/>
        <end position="1433"/>
    </location>
</feature>
<dbReference type="Gene3D" id="1.20.5.420">
    <property type="entry name" value="Immunoglobulin FC, subunit C"/>
    <property type="match status" value="1"/>
</dbReference>
<dbReference type="Pfam" id="PF02225">
    <property type="entry name" value="PA"/>
    <property type="match status" value="1"/>
</dbReference>
<dbReference type="SUPFAM" id="SSF52743">
    <property type="entry name" value="Subtilisin-like"/>
    <property type="match status" value="1"/>
</dbReference>
<dbReference type="InterPro" id="IPR010435">
    <property type="entry name" value="C5a/SBT2-like_Fn3"/>
</dbReference>
<feature type="transmembrane region" description="Helical" evidence="12">
    <location>
        <begin position="1506"/>
        <end position="1524"/>
    </location>
</feature>
<feature type="chain" id="PRO_5045730869" evidence="13">
    <location>
        <begin position="35"/>
        <end position="1529"/>
    </location>
</feature>
<dbReference type="Pfam" id="PF07554">
    <property type="entry name" value="FIVAR"/>
    <property type="match status" value="2"/>
</dbReference>
<dbReference type="SUPFAM" id="SSF52025">
    <property type="entry name" value="PA domain"/>
    <property type="match status" value="1"/>
</dbReference>
<evidence type="ECO:0000256" key="1">
    <source>
        <dbReference type="ARBA" id="ARBA00011073"/>
    </source>
</evidence>
<dbReference type="Gene3D" id="1.20.120.1850">
    <property type="entry name" value="Ebh helix bundles repeating unit (S and A modules)"/>
    <property type="match status" value="1"/>
</dbReference>
<dbReference type="SUPFAM" id="SSF46997">
    <property type="entry name" value="Bacterial immunoglobulin/albumin-binding domains"/>
    <property type="match status" value="1"/>
</dbReference>
<dbReference type="NCBIfam" id="TIGR01168">
    <property type="entry name" value="YSIRK_signal"/>
    <property type="match status" value="1"/>
</dbReference>
<dbReference type="InterPro" id="IPR003137">
    <property type="entry name" value="PA_domain"/>
</dbReference>
<dbReference type="Gene3D" id="2.60.40.1710">
    <property type="entry name" value="Subtilisin-like superfamily"/>
    <property type="match status" value="1"/>
</dbReference>
<dbReference type="RefSeq" id="WP_380427622.1">
    <property type="nucleotide sequence ID" value="NZ_JBHRZV010000051.1"/>
</dbReference>
<comment type="similarity">
    <text evidence="1 9 10">Belongs to the peptidase S8 family.</text>
</comment>
<keyword evidence="2" id="KW-0134">Cell wall</keyword>
<dbReference type="PROSITE" id="PS00138">
    <property type="entry name" value="SUBTILASE_SER"/>
    <property type="match status" value="1"/>
</dbReference>
<dbReference type="PROSITE" id="PS51892">
    <property type="entry name" value="SUBTILASE"/>
    <property type="match status" value="1"/>
</dbReference>
<evidence type="ECO:0000256" key="5">
    <source>
        <dbReference type="ARBA" id="ARBA00022729"/>
    </source>
</evidence>
<evidence type="ECO:0000256" key="3">
    <source>
        <dbReference type="ARBA" id="ARBA00022525"/>
    </source>
</evidence>
<gene>
    <name evidence="18" type="ORF">ACFORF_09370</name>
</gene>
<feature type="domain" description="Peptidase S8/S53" evidence="14">
    <location>
        <begin position="184"/>
        <end position="650"/>
    </location>
</feature>